<keyword evidence="7" id="KW-0472">Membrane</keyword>
<keyword evidence="4" id="KW-0547">Nucleotide-binding</keyword>
<dbReference type="GO" id="GO:0005778">
    <property type="term" value="C:peroxisomal membrane"/>
    <property type="evidence" value="ECO:0007669"/>
    <property type="project" value="TreeGrafter"/>
</dbReference>
<keyword evidence="3" id="KW-0812">Transmembrane</keyword>
<gene>
    <name evidence="10" type="ORF">LSP00402_LOCUS12961</name>
</gene>
<organism evidence="10">
    <name type="scientific">Lotharella oceanica</name>
    <dbReference type="NCBI Taxonomy" id="641309"/>
    <lineage>
        <taxon>Eukaryota</taxon>
        <taxon>Sar</taxon>
        <taxon>Rhizaria</taxon>
        <taxon>Cercozoa</taxon>
        <taxon>Chlorarachniophyceae</taxon>
        <taxon>Lotharella</taxon>
    </lineage>
</organism>
<feature type="domain" description="ABC transporter" evidence="9">
    <location>
        <begin position="90"/>
        <end position="327"/>
    </location>
</feature>
<dbReference type="EMBL" id="HBHP01020794">
    <property type="protein sequence ID" value="CAD9768979.1"/>
    <property type="molecule type" value="Transcribed_RNA"/>
</dbReference>
<keyword evidence="2" id="KW-0813">Transport</keyword>
<dbReference type="GO" id="GO:0006635">
    <property type="term" value="P:fatty acid beta-oxidation"/>
    <property type="evidence" value="ECO:0007669"/>
    <property type="project" value="TreeGrafter"/>
</dbReference>
<reference evidence="10" key="1">
    <citation type="submission" date="2021-01" db="EMBL/GenBank/DDBJ databases">
        <authorList>
            <person name="Corre E."/>
            <person name="Pelletier E."/>
            <person name="Niang G."/>
            <person name="Scheremetjew M."/>
            <person name="Finn R."/>
            <person name="Kale V."/>
            <person name="Holt S."/>
            <person name="Cochrane G."/>
            <person name="Meng A."/>
            <person name="Brown T."/>
            <person name="Cohen L."/>
        </authorList>
    </citation>
    <scope>NUCLEOTIDE SEQUENCE</scope>
    <source>
        <strain evidence="10">CCMP622</strain>
    </source>
</reference>
<dbReference type="GO" id="GO:0005324">
    <property type="term" value="F:long-chain fatty acid transmembrane transporter activity"/>
    <property type="evidence" value="ECO:0007669"/>
    <property type="project" value="TreeGrafter"/>
</dbReference>
<dbReference type="GO" id="GO:0005524">
    <property type="term" value="F:ATP binding"/>
    <property type="evidence" value="ECO:0007669"/>
    <property type="project" value="UniProtKB-KW"/>
</dbReference>
<evidence type="ECO:0000256" key="4">
    <source>
        <dbReference type="ARBA" id="ARBA00022741"/>
    </source>
</evidence>
<dbReference type="SUPFAM" id="SSF52540">
    <property type="entry name" value="P-loop containing nucleoside triphosphate hydrolases"/>
    <property type="match status" value="1"/>
</dbReference>
<dbReference type="CDD" id="cd03223">
    <property type="entry name" value="ABCD_peroxisomal_ALDP"/>
    <property type="match status" value="1"/>
</dbReference>
<protein>
    <recommendedName>
        <fullName evidence="9">ABC transporter domain-containing protein</fullName>
    </recommendedName>
</protein>
<comment type="similarity">
    <text evidence="1">Belongs to the ABC transporter superfamily. ABCD family. Peroxisomal fatty acyl CoA transporter (TC 3.A.1.203) subfamily.</text>
</comment>
<evidence type="ECO:0000256" key="2">
    <source>
        <dbReference type="ARBA" id="ARBA00022448"/>
    </source>
</evidence>
<dbReference type="GO" id="GO:0042626">
    <property type="term" value="F:ATPase-coupled transmembrane transporter activity"/>
    <property type="evidence" value="ECO:0007669"/>
    <property type="project" value="TreeGrafter"/>
</dbReference>
<evidence type="ECO:0000256" key="7">
    <source>
        <dbReference type="ARBA" id="ARBA00023136"/>
    </source>
</evidence>
<dbReference type="GO" id="GO:0042760">
    <property type="term" value="P:very long-chain fatty acid catabolic process"/>
    <property type="evidence" value="ECO:0007669"/>
    <property type="project" value="TreeGrafter"/>
</dbReference>
<keyword evidence="5" id="KW-0067">ATP-binding</keyword>
<dbReference type="SMART" id="SM00382">
    <property type="entry name" value="AAA"/>
    <property type="match status" value="1"/>
</dbReference>
<proteinExistence type="inferred from homology"/>
<dbReference type="Pfam" id="PF00005">
    <property type="entry name" value="ABC_tran"/>
    <property type="match status" value="1"/>
</dbReference>
<evidence type="ECO:0000313" key="10">
    <source>
        <dbReference type="EMBL" id="CAD9768979.1"/>
    </source>
</evidence>
<evidence type="ECO:0000256" key="6">
    <source>
        <dbReference type="ARBA" id="ARBA00022989"/>
    </source>
</evidence>
<dbReference type="InterPro" id="IPR003439">
    <property type="entry name" value="ABC_transporter-like_ATP-bd"/>
</dbReference>
<dbReference type="InterPro" id="IPR017871">
    <property type="entry name" value="ABC_transporter-like_CS"/>
</dbReference>
<keyword evidence="6" id="KW-1133">Transmembrane helix</keyword>
<dbReference type="AlphaFoldDB" id="A0A7S2TUG5"/>
<dbReference type="Gene3D" id="3.40.50.300">
    <property type="entry name" value="P-loop containing nucleotide triphosphate hydrolases"/>
    <property type="match status" value="1"/>
</dbReference>
<dbReference type="GO" id="GO:0007031">
    <property type="term" value="P:peroxisome organization"/>
    <property type="evidence" value="ECO:0007669"/>
    <property type="project" value="TreeGrafter"/>
</dbReference>
<dbReference type="GO" id="GO:0015910">
    <property type="term" value="P:long-chain fatty acid import into peroxisome"/>
    <property type="evidence" value="ECO:0007669"/>
    <property type="project" value="TreeGrafter"/>
</dbReference>
<evidence type="ECO:0000259" key="9">
    <source>
        <dbReference type="PROSITE" id="PS50893"/>
    </source>
</evidence>
<dbReference type="GO" id="GO:0016887">
    <property type="term" value="F:ATP hydrolysis activity"/>
    <property type="evidence" value="ECO:0007669"/>
    <property type="project" value="InterPro"/>
</dbReference>
<dbReference type="PROSITE" id="PS00211">
    <property type="entry name" value="ABC_TRANSPORTER_1"/>
    <property type="match status" value="1"/>
</dbReference>
<dbReference type="PANTHER" id="PTHR11384">
    <property type="entry name" value="ATP-BINDING CASSETTE, SUB-FAMILY D MEMBER"/>
    <property type="match status" value="1"/>
</dbReference>
<feature type="compositionally biased region" description="Basic and acidic residues" evidence="8">
    <location>
        <begin position="54"/>
        <end position="69"/>
    </location>
</feature>
<accession>A0A7S2TUG5</accession>
<feature type="region of interest" description="Disordered" evidence="8">
    <location>
        <begin position="54"/>
        <end position="85"/>
    </location>
</feature>
<evidence type="ECO:0000256" key="5">
    <source>
        <dbReference type="ARBA" id="ARBA00022840"/>
    </source>
</evidence>
<dbReference type="InterPro" id="IPR027417">
    <property type="entry name" value="P-loop_NTPase"/>
</dbReference>
<dbReference type="InterPro" id="IPR050835">
    <property type="entry name" value="ABC_transporter_sub-D"/>
</dbReference>
<dbReference type="PANTHER" id="PTHR11384:SF59">
    <property type="entry name" value="LYSOSOMAL COBALAMIN TRANSPORTER ABCD4"/>
    <property type="match status" value="1"/>
</dbReference>
<dbReference type="InterPro" id="IPR003593">
    <property type="entry name" value="AAA+_ATPase"/>
</dbReference>
<dbReference type="PROSITE" id="PS50893">
    <property type="entry name" value="ABC_TRANSPORTER_2"/>
    <property type="match status" value="1"/>
</dbReference>
<name>A0A7S2TUG5_9EUKA</name>
<evidence type="ECO:0000256" key="1">
    <source>
        <dbReference type="ARBA" id="ARBA00008575"/>
    </source>
</evidence>
<sequence length="328" mass="36068">MSQADRISEFRSCEVLMLKSGGAFSECMLLTKNLEVLSGYTSRIGELLESLGDGKRGRKEEKQGEEDKVLPSMSPTAKELKEGVPPPNCIEFKGVTVGAPEPSGKTRVLIRELDLRVSPGLNVLVTGPNGAGKTSIFRVLAGLWQPLAGSTSRPVDPIMWLPQDPYLVTGTLRDQVTYPMLLRNPSEEVDARVRNALLEAGLKKILDRSTVGLDQVCKEWRNELSGGERQRMAFARLFFHNPKFAVLDEATSAINAEGELSLYSKLLKTQCTIFSIAHRTALRKFHKLELEFAGDGSGGYTFYKLDANGSGVTRVKVDSSKLDMEDAE</sequence>
<evidence type="ECO:0000256" key="8">
    <source>
        <dbReference type="SAM" id="MobiDB-lite"/>
    </source>
</evidence>
<evidence type="ECO:0000256" key="3">
    <source>
        <dbReference type="ARBA" id="ARBA00022692"/>
    </source>
</evidence>